<evidence type="ECO:0000313" key="2">
    <source>
        <dbReference type="EMBL" id="TSM85933.1"/>
    </source>
</evidence>
<comment type="caution">
    <text evidence="2">The sequence shown here is derived from an EMBL/GenBank/DDBJ whole genome shotgun (WGS) entry which is preliminary data.</text>
</comment>
<protein>
    <submittedName>
        <fullName evidence="2">Uncharacterized protein</fullName>
    </submittedName>
</protein>
<feature type="region of interest" description="Disordered" evidence="1">
    <location>
        <begin position="93"/>
        <end position="123"/>
    </location>
</feature>
<evidence type="ECO:0000256" key="1">
    <source>
        <dbReference type="SAM" id="MobiDB-lite"/>
    </source>
</evidence>
<reference evidence="2 3" key="1">
    <citation type="journal article" date="2019" name="Genome Biol. Evol.">
        <title>Whole-Genome Sequencing of the Giant Devil Catfish, Bagarius yarrelli.</title>
        <authorList>
            <person name="Jiang W."/>
            <person name="Lv Y."/>
            <person name="Cheng L."/>
            <person name="Yang K."/>
            <person name="Chao B."/>
            <person name="Wang X."/>
            <person name="Li Y."/>
            <person name="Pan X."/>
            <person name="You X."/>
            <person name="Zhang Y."/>
            <person name="Yang J."/>
            <person name="Li J."/>
            <person name="Zhang X."/>
            <person name="Liu S."/>
            <person name="Sun C."/>
            <person name="Yang J."/>
            <person name="Shi Q."/>
        </authorList>
    </citation>
    <scope>NUCLEOTIDE SEQUENCE [LARGE SCALE GENOMIC DNA]</scope>
    <source>
        <strain evidence="2">JWS20170419001</strain>
        <tissue evidence="2">Muscle</tissue>
    </source>
</reference>
<proteinExistence type="predicted"/>
<name>A0A556U5C1_BAGYA</name>
<dbReference type="Proteomes" id="UP000319801">
    <property type="component" value="Unassembled WGS sequence"/>
</dbReference>
<dbReference type="EMBL" id="VCAZ01000050">
    <property type="protein sequence ID" value="TSM85933.1"/>
    <property type="molecule type" value="Genomic_DNA"/>
</dbReference>
<organism evidence="2 3">
    <name type="scientific">Bagarius yarrelli</name>
    <name type="common">Goonch</name>
    <name type="synonym">Bagrus yarrelli</name>
    <dbReference type="NCBI Taxonomy" id="175774"/>
    <lineage>
        <taxon>Eukaryota</taxon>
        <taxon>Metazoa</taxon>
        <taxon>Chordata</taxon>
        <taxon>Craniata</taxon>
        <taxon>Vertebrata</taxon>
        <taxon>Euteleostomi</taxon>
        <taxon>Actinopterygii</taxon>
        <taxon>Neopterygii</taxon>
        <taxon>Teleostei</taxon>
        <taxon>Ostariophysi</taxon>
        <taxon>Siluriformes</taxon>
        <taxon>Sisoridae</taxon>
        <taxon>Sisorinae</taxon>
        <taxon>Bagarius</taxon>
    </lineage>
</organism>
<gene>
    <name evidence="2" type="ORF">Baya_8141</name>
</gene>
<accession>A0A556U5C1</accession>
<sequence>MQHAVTKETLIREQFHVSHNKAVSDQEKRSNAAITRKDLPAALMSVVSVTRDPGAGMLIELSSGERAPRGEPNNPFSFAPHSTMTGFILTSAQPTRAAAGREEGAAGNYGNKNKESSSACGTV</sequence>
<feature type="region of interest" description="Disordered" evidence="1">
    <location>
        <begin position="63"/>
        <end position="82"/>
    </location>
</feature>
<keyword evidence="3" id="KW-1185">Reference proteome</keyword>
<evidence type="ECO:0000313" key="3">
    <source>
        <dbReference type="Proteomes" id="UP000319801"/>
    </source>
</evidence>
<dbReference type="AlphaFoldDB" id="A0A556U5C1"/>